<keyword evidence="5" id="KW-0238">DNA-binding</keyword>
<protein>
    <submittedName>
        <fullName evidence="9">Histone-fold-containing protein</fullName>
    </submittedName>
</protein>
<dbReference type="GO" id="GO:0005634">
    <property type="term" value="C:nucleus"/>
    <property type="evidence" value="ECO:0007669"/>
    <property type="project" value="UniProtKB-SubCell"/>
</dbReference>
<dbReference type="InterPro" id="IPR009072">
    <property type="entry name" value="Histone-fold"/>
</dbReference>
<dbReference type="Gene3D" id="1.10.20.10">
    <property type="entry name" value="Histone, subunit A"/>
    <property type="match status" value="1"/>
</dbReference>
<feature type="domain" description="Core Histone H2A/H2B/H3" evidence="8">
    <location>
        <begin position="43"/>
        <end position="128"/>
    </location>
</feature>
<sequence length="164" mass="18933">MAVWALPDYWPCPLEYQKRRVAWSHVLSNGGTKTPKTKRKARHGVKALKEIMAFQKSTQLLIPFAPFACLVKEITHDTLVMEGFRWQWAAVECLQEASEGFLVDVFDSMNLLAIHACCVMVMQKDMQLLFWLMWKFAPVGSFWAMNSLYQTPTMFQQLAGEHTE</sequence>
<dbReference type="CDD" id="cd22911">
    <property type="entry name" value="HFD_H3"/>
    <property type="match status" value="1"/>
</dbReference>
<dbReference type="PANTHER" id="PTHR45810:SF17">
    <property type="entry name" value="HISTONE H3-LIKE CENTROMERIC PROTEIN A"/>
    <property type="match status" value="1"/>
</dbReference>
<keyword evidence="10" id="KW-1185">Reference proteome</keyword>
<dbReference type="GO" id="GO:0030527">
    <property type="term" value="F:structural constituent of chromatin"/>
    <property type="evidence" value="ECO:0007669"/>
    <property type="project" value="InterPro"/>
</dbReference>
<dbReference type="PRINTS" id="PR00622">
    <property type="entry name" value="HISTONEH3"/>
</dbReference>
<evidence type="ECO:0000256" key="4">
    <source>
        <dbReference type="ARBA" id="ARBA00022454"/>
    </source>
</evidence>
<accession>A0AAJ0HXP3</accession>
<comment type="similarity">
    <text evidence="3">Belongs to the histone H3 family.</text>
</comment>
<evidence type="ECO:0000256" key="2">
    <source>
        <dbReference type="ARBA" id="ARBA00004286"/>
    </source>
</evidence>
<dbReference type="InterPro" id="IPR007125">
    <property type="entry name" value="H2A/H2B/H3"/>
</dbReference>
<name>A0AAJ0HXP3_9PEZI</name>
<evidence type="ECO:0000256" key="3">
    <source>
        <dbReference type="ARBA" id="ARBA00010343"/>
    </source>
</evidence>
<dbReference type="AlphaFoldDB" id="A0AAJ0HXP3"/>
<reference evidence="9" key="1">
    <citation type="journal article" date="2023" name="Mol. Phylogenet. Evol.">
        <title>Genome-scale phylogeny and comparative genomics of the fungal order Sordariales.</title>
        <authorList>
            <person name="Hensen N."/>
            <person name="Bonometti L."/>
            <person name="Westerberg I."/>
            <person name="Brannstrom I.O."/>
            <person name="Guillou S."/>
            <person name="Cros-Aarteil S."/>
            <person name="Calhoun S."/>
            <person name="Haridas S."/>
            <person name="Kuo A."/>
            <person name="Mondo S."/>
            <person name="Pangilinan J."/>
            <person name="Riley R."/>
            <person name="LaButti K."/>
            <person name="Andreopoulos B."/>
            <person name="Lipzen A."/>
            <person name="Chen C."/>
            <person name="Yan M."/>
            <person name="Daum C."/>
            <person name="Ng V."/>
            <person name="Clum A."/>
            <person name="Steindorff A."/>
            <person name="Ohm R.A."/>
            <person name="Martin F."/>
            <person name="Silar P."/>
            <person name="Natvig D.O."/>
            <person name="Lalanne C."/>
            <person name="Gautier V."/>
            <person name="Ament-Velasquez S.L."/>
            <person name="Kruys A."/>
            <person name="Hutchinson M.I."/>
            <person name="Powell A.J."/>
            <person name="Barry K."/>
            <person name="Miller A.N."/>
            <person name="Grigoriev I.V."/>
            <person name="Debuchy R."/>
            <person name="Gladieux P."/>
            <person name="Hiltunen Thoren M."/>
            <person name="Johannesson H."/>
        </authorList>
    </citation>
    <scope>NUCLEOTIDE SEQUENCE</scope>
    <source>
        <strain evidence="9">CBS 955.72</strain>
    </source>
</reference>
<dbReference type="SMART" id="SM00428">
    <property type="entry name" value="H3"/>
    <property type="match status" value="1"/>
</dbReference>
<proteinExistence type="inferred from homology"/>
<keyword evidence="7" id="KW-0544">Nucleosome core</keyword>
<comment type="caution">
    <text evidence="9">The sequence shown here is derived from an EMBL/GenBank/DDBJ whole genome shotgun (WGS) entry which is preliminary data.</text>
</comment>
<dbReference type="GO" id="GO:0000786">
    <property type="term" value="C:nucleosome"/>
    <property type="evidence" value="ECO:0007669"/>
    <property type="project" value="UniProtKB-KW"/>
</dbReference>
<evidence type="ECO:0000256" key="1">
    <source>
        <dbReference type="ARBA" id="ARBA00004123"/>
    </source>
</evidence>
<organism evidence="9 10">
    <name type="scientific">Lasiosphaeria hispida</name>
    <dbReference type="NCBI Taxonomy" id="260671"/>
    <lineage>
        <taxon>Eukaryota</taxon>
        <taxon>Fungi</taxon>
        <taxon>Dikarya</taxon>
        <taxon>Ascomycota</taxon>
        <taxon>Pezizomycotina</taxon>
        <taxon>Sordariomycetes</taxon>
        <taxon>Sordariomycetidae</taxon>
        <taxon>Sordariales</taxon>
        <taxon>Lasiosphaeriaceae</taxon>
        <taxon>Lasiosphaeria</taxon>
    </lineage>
</organism>
<evidence type="ECO:0000256" key="7">
    <source>
        <dbReference type="ARBA" id="ARBA00023269"/>
    </source>
</evidence>
<evidence type="ECO:0000256" key="5">
    <source>
        <dbReference type="ARBA" id="ARBA00023125"/>
    </source>
</evidence>
<dbReference type="Proteomes" id="UP001275084">
    <property type="component" value="Unassembled WGS sequence"/>
</dbReference>
<evidence type="ECO:0000313" key="9">
    <source>
        <dbReference type="EMBL" id="KAK3364602.1"/>
    </source>
</evidence>
<dbReference type="EMBL" id="JAUIQD010000001">
    <property type="protein sequence ID" value="KAK3364602.1"/>
    <property type="molecule type" value="Genomic_DNA"/>
</dbReference>
<dbReference type="PANTHER" id="PTHR45810">
    <property type="entry name" value="HISTONE H3.2"/>
    <property type="match status" value="1"/>
</dbReference>
<dbReference type="Pfam" id="PF00125">
    <property type="entry name" value="Histone"/>
    <property type="match status" value="1"/>
</dbReference>
<comment type="subcellular location">
    <subcellularLocation>
        <location evidence="2">Chromosome</location>
    </subcellularLocation>
    <subcellularLocation>
        <location evidence="1">Nucleus</location>
    </subcellularLocation>
</comment>
<evidence type="ECO:0000259" key="8">
    <source>
        <dbReference type="Pfam" id="PF00125"/>
    </source>
</evidence>
<evidence type="ECO:0000256" key="6">
    <source>
        <dbReference type="ARBA" id="ARBA00023242"/>
    </source>
</evidence>
<dbReference type="GO" id="GO:0003677">
    <property type="term" value="F:DNA binding"/>
    <property type="evidence" value="ECO:0007669"/>
    <property type="project" value="UniProtKB-KW"/>
</dbReference>
<dbReference type="SUPFAM" id="SSF47113">
    <property type="entry name" value="Histone-fold"/>
    <property type="match status" value="1"/>
</dbReference>
<dbReference type="GO" id="GO:0046982">
    <property type="term" value="F:protein heterodimerization activity"/>
    <property type="evidence" value="ECO:0007669"/>
    <property type="project" value="InterPro"/>
</dbReference>
<dbReference type="InterPro" id="IPR000164">
    <property type="entry name" value="Histone_H3/CENP-A"/>
</dbReference>
<keyword evidence="4" id="KW-0158">Chromosome</keyword>
<keyword evidence="6" id="KW-0539">Nucleus</keyword>
<evidence type="ECO:0000313" key="10">
    <source>
        <dbReference type="Proteomes" id="UP001275084"/>
    </source>
</evidence>
<gene>
    <name evidence="9" type="ORF">B0T25DRAFT_598939</name>
</gene>
<reference evidence="9" key="2">
    <citation type="submission" date="2023-06" db="EMBL/GenBank/DDBJ databases">
        <authorList>
            <consortium name="Lawrence Berkeley National Laboratory"/>
            <person name="Haridas S."/>
            <person name="Hensen N."/>
            <person name="Bonometti L."/>
            <person name="Westerberg I."/>
            <person name="Brannstrom I.O."/>
            <person name="Guillou S."/>
            <person name="Cros-Aarteil S."/>
            <person name="Calhoun S."/>
            <person name="Kuo A."/>
            <person name="Mondo S."/>
            <person name="Pangilinan J."/>
            <person name="Riley R."/>
            <person name="Labutti K."/>
            <person name="Andreopoulos B."/>
            <person name="Lipzen A."/>
            <person name="Chen C."/>
            <person name="Yanf M."/>
            <person name="Daum C."/>
            <person name="Ng V."/>
            <person name="Clum A."/>
            <person name="Steindorff A."/>
            <person name="Ohm R."/>
            <person name="Martin F."/>
            <person name="Silar P."/>
            <person name="Natvig D."/>
            <person name="Lalanne C."/>
            <person name="Gautier V."/>
            <person name="Ament-Velasquez S.L."/>
            <person name="Kruys A."/>
            <person name="Hutchinson M.I."/>
            <person name="Powell A.J."/>
            <person name="Barry K."/>
            <person name="Miller A.N."/>
            <person name="Grigoriev I.V."/>
            <person name="Debuchy R."/>
            <person name="Gladieux P."/>
            <person name="Thoren M.H."/>
            <person name="Johannesson H."/>
        </authorList>
    </citation>
    <scope>NUCLEOTIDE SEQUENCE</scope>
    <source>
        <strain evidence="9">CBS 955.72</strain>
    </source>
</reference>